<dbReference type="GO" id="GO:0016787">
    <property type="term" value="F:hydrolase activity"/>
    <property type="evidence" value="ECO:0007669"/>
    <property type="project" value="UniProtKB-KW"/>
</dbReference>
<gene>
    <name evidence="4" type="ORF">Ssi02_03780</name>
</gene>
<dbReference type="InterPro" id="IPR042001">
    <property type="entry name" value="Sortase_F"/>
</dbReference>
<name>A0A919RAX0_9ACTN</name>
<protein>
    <submittedName>
        <fullName evidence="4">Class F sortase</fullName>
    </submittedName>
</protein>
<dbReference type="Gene3D" id="2.40.260.10">
    <property type="entry name" value="Sortase"/>
    <property type="match status" value="1"/>
</dbReference>
<organism evidence="4 5">
    <name type="scientific">Sinosporangium siamense</name>
    <dbReference type="NCBI Taxonomy" id="1367973"/>
    <lineage>
        <taxon>Bacteria</taxon>
        <taxon>Bacillati</taxon>
        <taxon>Actinomycetota</taxon>
        <taxon>Actinomycetes</taxon>
        <taxon>Streptosporangiales</taxon>
        <taxon>Streptosporangiaceae</taxon>
        <taxon>Sinosporangium</taxon>
    </lineage>
</organism>
<dbReference type="InterPro" id="IPR023365">
    <property type="entry name" value="Sortase_dom-sf"/>
</dbReference>
<dbReference type="Proteomes" id="UP000606172">
    <property type="component" value="Unassembled WGS sequence"/>
</dbReference>
<reference evidence="4" key="1">
    <citation type="submission" date="2021-01" db="EMBL/GenBank/DDBJ databases">
        <title>Whole genome shotgun sequence of Sinosporangium siamense NBRC 109515.</title>
        <authorList>
            <person name="Komaki H."/>
            <person name="Tamura T."/>
        </authorList>
    </citation>
    <scope>NUCLEOTIDE SEQUENCE</scope>
    <source>
        <strain evidence="4">NBRC 109515</strain>
    </source>
</reference>
<feature type="region of interest" description="Disordered" evidence="2">
    <location>
        <begin position="78"/>
        <end position="103"/>
    </location>
</feature>
<evidence type="ECO:0000256" key="3">
    <source>
        <dbReference type="SAM" id="SignalP"/>
    </source>
</evidence>
<dbReference type="SUPFAM" id="SSF63817">
    <property type="entry name" value="Sortase"/>
    <property type="match status" value="1"/>
</dbReference>
<dbReference type="InterPro" id="IPR005754">
    <property type="entry name" value="Sortase"/>
</dbReference>
<sequence length="210" mass="21925">MRRLTGGIAATLAGTALVGLSLTGCGASAKPASPSPVAAIEHVTPSRPAKPEKLDRSPPMLLSIPRLGITVKPTRLGLRPDGTVEVPPLDRPEEAGWYSRGASPGERGGAVILGHVDGRGKAGVFHKLHTLRRDDTITVNRADHTVVTFAVESVEQVAKSRFPAQRVYGDPGHPGLRLVTCGGTFDKATGHYSDNVVVYARSVTTGAGKG</sequence>
<evidence type="ECO:0000256" key="1">
    <source>
        <dbReference type="ARBA" id="ARBA00022801"/>
    </source>
</evidence>
<dbReference type="RefSeq" id="WP_204020338.1">
    <property type="nucleotide sequence ID" value="NZ_BOOW01000004.1"/>
</dbReference>
<dbReference type="CDD" id="cd05829">
    <property type="entry name" value="Sortase_F"/>
    <property type="match status" value="1"/>
</dbReference>
<dbReference type="NCBIfam" id="NF033748">
    <property type="entry name" value="class_F_sortase"/>
    <property type="match status" value="1"/>
</dbReference>
<keyword evidence="1" id="KW-0378">Hydrolase</keyword>
<dbReference type="Pfam" id="PF04203">
    <property type="entry name" value="Sortase"/>
    <property type="match status" value="1"/>
</dbReference>
<accession>A0A919RAX0</accession>
<keyword evidence="5" id="KW-1185">Reference proteome</keyword>
<comment type="caution">
    <text evidence="4">The sequence shown here is derived from an EMBL/GenBank/DDBJ whole genome shotgun (WGS) entry which is preliminary data.</text>
</comment>
<evidence type="ECO:0000313" key="5">
    <source>
        <dbReference type="Proteomes" id="UP000606172"/>
    </source>
</evidence>
<dbReference type="PROSITE" id="PS51257">
    <property type="entry name" value="PROKAR_LIPOPROTEIN"/>
    <property type="match status" value="1"/>
</dbReference>
<feature type="signal peptide" evidence="3">
    <location>
        <begin position="1"/>
        <end position="29"/>
    </location>
</feature>
<dbReference type="AlphaFoldDB" id="A0A919RAX0"/>
<proteinExistence type="predicted"/>
<keyword evidence="3" id="KW-0732">Signal</keyword>
<dbReference type="EMBL" id="BOOW01000004">
    <property type="protein sequence ID" value="GII90147.1"/>
    <property type="molecule type" value="Genomic_DNA"/>
</dbReference>
<evidence type="ECO:0000313" key="4">
    <source>
        <dbReference type="EMBL" id="GII90147.1"/>
    </source>
</evidence>
<feature type="chain" id="PRO_5037826065" evidence="3">
    <location>
        <begin position="30"/>
        <end position="210"/>
    </location>
</feature>
<evidence type="ECO:0000256" key="2">
    <source>
        <dbReference type="SAM" id="MobiDB-lite"/>
    </source>
</evidence>